<name>A0A1X6YHM5_9RHOB</name>
<accession>A0A1X6YHM5</accession>
<dbReference type="Proteomes" id="UP000193061">
    <property type="component" value="Unassembled WGS sequence"/>
</dbReference>
<evidence type="ECO:0000313" key="2">
    <source>
        <dbReference type="Proteomes" id="UP000193061"/>
    </source>
</evidence>
<proteinExistence type="predicted"/>
<evidence type="ECO:0000313" key="1">
    <source>
        <dbReference type="EMBL" id="SLN21680.1"/>
    </source>
</evidence>
<reference evidence="1 2" key="1">
    <citation type="submission" date="2017-03" db="EMBL/GenBank/DDBJ databases">
        <authorList>
            <person name="Afonso C.L."/>
            <person name="Miller P.J."/>
            <person name="Scott M.A."/>
            <person name="Spackman E."/>
            <person name="Goraichik I."/>
            <person name="Dimitrov K.M."/>
            <person name="Suarez D.L."/>
            <person name="Swayne D.E."/>
        </authorList>
    </citation>
    <scope>NUCLEOTIDE SEQUENCE [LARGE SCALE GENOMIC DNA]</scope>
    <source>
        <strain evidence="1 2">CECT 7450</strain>
    </source>
</reference>
<keyword evidence="2" id="KW-1185">Reference proteome</keyword>
<organism evidence="1 2">
    <name type="scientific">Roseovarius albus</name>
    <dbReference type="NCBI Taxonomy" id="1247867"/>
    <lineage>
        <taxon>Bacteria</taxon>
        <taxon>Pseudomonadati</taxon>
        <taxon>Pseudomonadota</taxon>
        <taxon>Alphaproteobacteria</taxon>
        <taxon>Rhodobacterales</taxon>
        <taxon>Roseobacteraceae</taxon>
        <taxon>Roseovarius</taxon>
    </lineage>
</organism>
<sequence length="91" mass="10112">MIAVFLAAFDALPLGSFTGRAHGRQYLVTRQDFSGAKSQKLVAREMGGTDYISLNLYRLASGARLKPCEMPTQKVVDFVLDLRPDKIEDHP</sequence>
<dbReference type="OrthoDB" id="1189996at2"/>
<dbReference type="EMBL" id="FWFX01000002">
    <property type="protein sequence ID" value="SLN21680.1"/>
    <property type="molecule type" value="Genomic_DNA"/>
</dbReference>
<dbReference type="RefSeq" id="WP_085804336.1">
    <property type="nucleotide sequence ID" value="NZ_FWFX01000002.1"/>
</dbReference>
<gene>
    <name evidence="1" type="ORF">ROA7450_00782</name>
</gene>
<protein>
    <recommendedName>
        <fullName evidence="3">Peptide methionine sulfoxide reductase</fullName>
    </recommendedName>
</protein>
<evidence type="ECO:0008006" key="3">
    <source>
        <dbReference type="Google" id="ProtNLM"/>
    </source>
</evidence>
<dbReference type="AlphaFoldDB" id="A0A1X6YHM5"/>